<dbReference type="Gene3D" id="1.10.10.10">
    <property type="entry name" value="Winged helix-like DNA-binding domain superfamily/Winged helix DNA-binding domain"/>
    <property type="match status" value="2"/>
</dbReference>
<dbReference type="EMBL" id="CACVAV010000364">
    <property type="protein sequence ID" value="CAA6823602.1"/>
    <property type="molecule type" value="Genomic_DNA"/>
</dbReference>
<dbReference type="Pfam" id="PF21205">
    <property type="entry name" value="Rep3_C"/>
    <property type="match status" value="1"/>
</dbReference>
<feature type="domain" description="Initiator Rep protein WH1" evidence="3">
    <location>
        <begin position="40"/>
        <end position="186"/>
    </location>
</feature>
<dbReference type="AlphaFoldDB" id="A0A6S6TS19"/>
<evidence type="ECO:0000256" key="1">
    <source>
        <dbReference type="ARBA" id="ARBA00038283"/>
    </source>
</evidence>
<name>A0A6S6TS19_9GAMM</name>
<gene>
    <name evidence="4" type="ORF">HELGO_WM23818</name>
</gene>
<reference evidence="4" key="1">
    <citation type="submission" date="2020-01" db="EMBL/GenBank/DDBJ databases">
        <authorList>
            <person name="Meier V. D."/>
            <person name="Meier V D."/>
        </authorList>
    </citation>
    <scope>NUCLEOTIDE SEQUENCE</scope>
    <source>
        <strain evidence="4">HLG_WM_MAG_08</strain>
    </source>
</reference>
<evidence type="ECO:0000256" key="2">
    <source>
        <dbReference type="SAM" id="MobiDB-lite"/>
    </source>
</evidence>
<dbReference type="GO" id="GO:0006270">
    <property type="term" value="P:DNA replication initiation"/>
    <property type="evidence" value="ECO:0007669"/>
    <property type="project" value="InterPro"/>
</dbReference>
<dbReference type="SUPFAM" id="SSF46785">
    <property type="entry name" value="Winged helix' DNA-binding domain"/>
    <property type="match status" value="2"/>
</dbReference>
<evidence type="ECO:0000259" key="3">
    <source>
        <dbReference type="Pfam" id="PF01051"/>
    </source>
</evidence>
<proteinExistence type="inferred from homology"/>
<dbReference type="InterPro" id="IPR000525">
    <property type="entry name" value="Initiator_Rep_WH1"/>
</dbReference>
<dbReference type="InterPro" id="IPR036390">
    <property type="entry name" value="WH_DNA-bd_sf"/>
</dbReference>
<dbReference type="Pfam" id="PF01051">
    <property type="entry name" value="Rep3_N"/>
    <property type="match status" value="1"/>
</dbReference>
<comment type="similarity">
    <text evidence="1">Belongs to the initiator RepB protein family.</text>
</comment>
<dbReference type="InterPro" id="IPR036388">
    <property type="entry name" value="WH-like_DNA-bd_sf"/>
</dbReference>
<sequence>MKSDLDRLLESIQHNTERKQRNSNKAASADPAHVASKNSVTKSNALARAYYRYGLVEKRIMETLVSQLHPLRMDNQFQEIELTALAYTQAFKVDVKHSYEHLEKAVTGLMKRVISVAGEGIEDDRVEFTLMARARYRKQQGKIICTFNPLVVPHLVGMSKQFTKYPLSQAVDFTSSYTWRFYELLMSWAKKKSETNGLIAGWLTVEVDELRSMLGVPKSYSWSKFESQILNMVQAELKEKANIHIDIERRKTSRKITHLHIRFIEDQQTQLPLEGEDTKQKKAA</sequence>
<dbReference type="GO" id="GO:0003887">
    <property type="term" value="F:DNA-directed DNA polymerase activity"/>
    <property type="evidence" value="ECO:0007669"/>
    <property type="project" value="InterPro"/>
</dbReference>
<accession>A0A6S6TS19</accession>
<organism evidence="4">
    <name type="scientific">uncultured Thiotrichaceae bacterium</name>
    <dbReference type="NCBI Taxonomy" id="298394"/>
    <lineage>
        <taxon>Bacteria</taxon>
        <taxon>Pseudomonadati</taxon>
        <taxon>Pseudomonadota</taxon>
        <taxon>Gammaproteobacteria</taxon>
        <taxon>Thiotrichales</taxon>
        <taxon>Thiotrichaceae</taxon>
        <taxon>environmental samples</taxon>
    </lineage>
</organism>
<protein>
    <submittedName>
        <fullName evidence="4">Initiator RepB protein</fullName>
    </submittedName>
</protein>
<feature type="region of interest" description="Disordered" evidence="2">
    <location>
        <begin position="15"/>
        <end position="38"/>
    </location>
</feature>
<evidence type="ECO:0000313" key="4">
    <source>
        <dbReference type="EMBL" id="CAA6823602.1"/>
    </source>
</evidence>